<organism evidence="4 5">
    <name type="scientific">Symbiodinium pilosum</name>
    <name type="common">Dinoflagellate</name>
    <dbReference type="NCBI Taxonomy" id="2952"/>
    <lineage>
        <taxon>Eukaryota</taxon>
        <taxon>Sar</taxon>
        <taxon>Alveolata</taxon>
        <taxon>Dinophyceae</taxon>
        <taxon>Suessiales</taxon>
        <taxon>Symbiodiniaceae</taxon>
        <taxon>Symbiodinium</taxon>
    </lineage>
</organism>
<dbReference type="EMBL" id="CAJNIZ010043248">
    <property type="protein sequence ID" value="CAE7655151.1"/>
    <property type="molecule type" value="Genomic_DNA"/>
</dbReference>
<reference evidence="4" key="1">
    <citation type="submission" date="2021-02" db="EMBL/GenBank/DDBJ databases">
        <authorList>
            <person name="Dougan E. K."/>
            <person name="Rhodes N."/>
            <person name="Thang M."/>
            <person name="Chan C."/>
        </authorList>
    </citation>
    <scope>NUCLEOTIDE SEQUENCE</scope>
</reference>
<dbReference type="Gene3D" id="3.40.50.720">
    <property type="entry name" value="NAD(P)-binding Rossmann-like Domain"/>
    <property type="match status" value="1"/>
</dbReference>
<dbReference type="PRINTS" id="PR00081">
    <property type="entry name" value="GDHRDH"/>
</dbReference>
<evidence type="ECO:0000256" key="2">
    <source>
        <dbReference type="ARBA" id="ARBA00006484"/>
    </source>
</evidence>
<comment type="similarity">
    <text evidence="2">Belongs to the short-chain dehydrogenases/reductases (SDR) family.</text>
</comment>
<name>A0A812VYI6_SYMPI</name>
<accession>A0A812VYI6</accession>
<evidence type="ECO:0000313" key="4">
    <source>
        <dbReference type="EMBL" id="CAE7655151.1"/>
    </source>
</evidence>
<keyword evidence="3" id="KW-0560">Oxidoreductase</keyword>
<comment type="subcellular location">
    <subcellularLocation>
        <location evidence="1">Endoplasmic reticulum</location>
    </subcellularLocation>
</comment>
<dbReference type="SUPFAM" id="SSF51735">
    <property type="entry name" value="NAD(P)-binding Rossmann-fold domains"/>
    <property type="match status" value="1"/>
</dbReference>
<dbReference type="GO" id="GO:0016491">
    <property type="term" value="F:oxidoreductase activity"/>
    <property type="evidence" value="ECO:0007669"/>
    <property type="project" value="UniProtKB-KW"/>
</dbReference>
<comment type="caution">
    <text evidence="4">The sequence shown here is derived from an EMBL/GenBank/DDBJ whole genome shotgun (WGS) entry which is preliminary data.</text>
</comment>
<dbReference type="AlphaFoldDB" id="A0A812VYI6"/>
<dbReference type="InterPro" id="IPR036291">
    <property type="entry name" value="NAD(P)-bd_dom_sf"/>
</dbReference>
<sequence>MLFRVFAISAAVVAYMLQSHRHLSAAAAGYVKPGTWALVLGGSHGLGEAWAHQLAALKLNLILVARQPTKLEKLKETLLSKVDIQIETSSQDLGNLNETWLVDIFDKYPVRLLVVNAATTGPRGAFLDGDLSSSFSVIDVNVRAMLTSTHVFGKHLSQQGLGGGMVLMSSIAGEVGSAFVANYAASKAYITTFARALHTELSEGGVDVMACLAGPTVTPSYLSGATESARISYIEQEPYEVVSECLANLGRTSWVVTGPLNKLLHLAFTRLLPRSVSVQVFSEQTQKLLGV</sequence>
<dbReference type="PANTHER" id="PTHR43899:SF13">
    <property type="entry name" value="RH59310P"/>
    <property type="match status" value="1"/>
</dbReference>
<dbReference type="InterPro" id="IPR002347">
    <property type="entry name" value="SDR_fam"/>
</dbReference>
<dbReference type="OrthoDB" id="1393670at2759"/>
<dbReference type="InterPro" id="IPR020904">
    <property type="entry name" value="Sc_DH/Rdtase_CS"/>
</dbReference>
<dbReference type="Pfam" id="PF00106">
    <property type="entry name" value="adh_short"/>
    <property type="match status" value="1"/>
</dbReference>
<gene>
    <name evidence="4" type="ORF">SPIL2461_LOCUS17577</name>
</gene>
<evidence type="ECO:0000256" key="1">
    <source>
        <dbReference type="ARBA" id="ARBA00004240"/>
    </source>
</evidence>
<dbReference type="GO" id="GO:0005783">
    <property type="term" value="C:endoplasmic reticulum"/>
    <property type="evidence" value="ECO:0007669"/>
    <property type="project" value="UniProtKB-SubCell"/>
</dbReference>
<keyword evidence="5" id="KW-1185">Reference proteome</keyword>
<dbReference type="PANTHER" id="PTHR43899">
    <property type="entry name" value="RH59310P"/>
    <property type="match status" value="1"/>
</dbReference>
<protein>
    <submittedName>
        <fullName evidence="4">Uncharacterized protein</fullName>
    </submittedName>
</protein>
<dbReference type="PROSITE" id="PS00061">
    <property type="entry name" value="ADH_SHORT"/>
    <property type="match status" value="1"/>
</dbReference>
<evidence type="ECO:0000313" key="5">
    <source>
        <dbReference type="Proteomes" id="UP000649617"/>
    </source>
</evidence>
<dbReference type="InterPro" id="IPR051019">
    <property type="entry name" value="VLCFA-Steroid_DH"/>
</dbReference>
<evidence type="ECO:0000256" key="3">
    <source>
        <dbReference type="ARBA" id="ARBA00023002"/>
    </source>
</evidence>
<dbReference type="Proteomes" id="UP000649617">
    <property type="component" value="Unassembled WGS sequence"/>
</dbReference>
<proteinExistence type="inferred from homology"/>